<dbReference type="Gene3D" id="1.10.8.50">
    <property type="match status" value="1"/>
</dbReference>
<keyword evidence="7" id="KW-0456">Lyase</keyword>
<dbReference type="SUPFAM" id="SSF46946">
    <property type="entry name" value="S13-like H2TH domain"/>
    <property type="match status" value="1"/>
</dbReference>
<comment type="catalytic activity">
    <reaction evidence="1">
        <text>Hydrolysis of DNA containing ring-opened 7-methylguanine residues, releasing 2,6-diamino-4-hydroxy-5-(N-methyl)formamidopyrimidine.</text>
        <dbReference type="EC" id="3.2.2.23"/>
    </reaction>
</comment>
<keyword evidence="12" id="KW-1185">Reference proteome</keyword>
<accession>A0ABY5PL99</accession>
<feature type="domain" description="Formamidopyrimidine-DNA glycosylase catalytic" evidence="10">
    <location>
        <begin position="2"/>
        <end position="113"/>
    </location>
</feature>
<dbReference type="PROSITE" id="PS51068">
    <property type="entry name" value="FPG_CAT"/>
    <property type="match status" value="1"/>
</dbReference>
<evidence type="ECO:0000256" key="4">
    <source>
        <dbReference type="ARBA" id="ARBA00022801"/>
    </source>
</evidence>
<dbReference type="SMART" id="SM01232">
    <property type="entry name" value="H2TH"/>
    <property type="match status" value="1"/>
</dbReference>
<dbReference type="Pfam" id="PF06831">
    <property type="entry name" value="H2TH"/>
    <property type="match status" value="1"/>
</dbReference>
<keyword evidence="5" id="KW-0238">DNA-binding</keyword>
<comment type="similarity">
    <text evidence="2">Belongs to the FPG family.</text>
</comment>
<dbReference type="Pfam" id="PF01149">
    <property type="entry name" value="Fapy_DNA_glyco"/>
    <property type="match status" value="1"/>
</dbReference>
<dbReference type="Proteomes" id="UP001058860">
    <property type="component" value="Chromosome"/>
</dbReference>
<dbReference type="SUPFAM" id="SSF57716">
    <property type="entry name" value="Glucocorticoid receptor-like (DNA-binding domain)"/>
    <property type="match status" value="1"/>
</dbReference>
<organism evidence="11 12">
    <name type="scientific">Svornostia abyssi</name>
    <dbReference type="NCBI Taxonomy" id="2898438"/>
    <lineage>
        <taxon>Bacteria</taxon>
        <taxon>Bacillati</taxon>
        <taxon>Actinomycetota</taxon>
        <taxon>Thermoleophilia</taxon>
        <taxon>Solirubrobacterales</taxon>
        <taxon>Baekduiaceae</taxon>
        <taxon>Svornostia</taxon>
    </lineage>
</organism>
<evidence type="ECO:0000256" key="1">
    <source>
        <dbReference type="ARBA" id="ARBA00001668"/>
    </source>
</evidence>
<keyword evidence="3" id="KW-0227">DNA damage</keyword>
<dbReference type="SMART" id="SM00898">
    <property type="entry name" value="Fapy_DNA_glyco"/>
    <property type="match status" value="1"/>
</dbReference>
<dbReference type="EMBL" id="CP088295">
    <property type="protein sequence ID" value="UUY05421.1"/>
    <property type="molecule type" value="Genomic_DNA"/>
</dbReference>
<evidence type="ECO:0000256" key="3">
    <source>
        <dbReference type="ARBA" id="ARBA00022763"/>
    </source>
</evidence>
<dbReference type="InterPro" id="IPR035937">
    <property type="entry name" value="FPG_N"/>
</dbReference>
<evidence type="ECO:0000256" key="8">
    <source>
        <dbReference type="ARBA" id="ARBA00023268"/>
    </source>
</evidence>
<evidence type="ECO:0000256" key="9">
    <source>
        <dbReference type="ARBA" id="ARBA00023295"/>
    </source>
</evidence>
<keyword evidence="4" id="KW-0378">Hydrolase</keyword>
<dbReference type="InterPro" id="IPR012319">
    <property type="entry name" value="FPG_cat"/>
</dbReference>
<evidence type="ECO:0000256" key="5">
    <source>
        <dbReference type="ARBA" id="ARBA00023125"/>
    </source>
</evidence>
<evidence type="ECO:0000259" key="10">
    <source>
        <dbReference type="PROSITE" id="PS51068"/>
    </source>
</evidence>
<dbReference type="InterPro" id="IPR015886">
    <property type="entry name" value="H2TH_FPG"/>
</dbReference>
<reference evidence="12" key="1">
    <citation type="submission" date="2021-11" db="EMBL/GenBank/DDBJ databases">
        <title>Cultivation dependent microbiological survey of springs from the worlds oldest radium mine currently devoted to the extraction of radon-saturated water.</title>
        <authorList>
            <person name="Kapinusova G."/>
            <person name="Smrhova T."/>
            <person name="Strejcek M."/>
            <person name="Suman J."/>
            <person name="Jani K."/>
            <person name="Pajer P."/>
            <person name="Uhlik O."/>
        </authorList>
    </citation>
    <scope>NUCLEOTIDE SEQUENCE [LARGE SCALE GENOMIC DNA]</scope>
    <source>
        <strain evidence="12">J379</strain>
    </source>
</reference>
<dbReference type="PANTHER" id="PTHR22993">
    <property type="entry name" value="FORMAMIDOPYRIMIDINE-DNA GLYCOSYLASE"/>
    <property type="match status" value="1"/>
</dbReference>
<protein>
    <submittedName>
        <fullName evidence="11">DNA-formamidopyrimidine glycosylase</fullName>
    </submittedName>
</protein>
<evidence type="ECO:0000313" key="11">
    <source>
        <dbReference type="EMBL" id="UUY05421.1"/>
    </source>
</evidence>
<keyword evidence="6" id="KW-0234">DNA repair</keyword>
<gene>
    <name evidence="11" type="ORF">LRS13_07835</name>
</gene>
<dbReference type="InterPro" id="IPR010979">
    <property type="entry name" value="Ribosomal_uS13-like_H2TH"/>
</dbReference>
<dbReference type="SUPFAM" id="SSF81624">
    <property type="entry name" value="N-terminal domain of MutM-like DNA repair proteins"/>
    <property type="match status" value="1"/>
</dbReference>
<dbReference type="PANTHER" id="PTHR22993:SF9">
    <property type="entry name" value="FORMAMIDOPYRIMIDINE-DNA GLYCOSYLASE"/>
    <property type="match status" value="1"/>
</dbReference>
<sequence>MPELPEVEITARRLDEALRGATIASSLAPGINALKTFDPPLHAVDGQPITAIHRRGKQFVIDVGDDLSLLIHLMSAGRLQLYDKRAGMRDRTSRLLLRIEGDPERELRLREFGTKQAAWVKLLRRDELEADESLATLGPEAWPDPPEDLKAVLKGARPLYTVLRDQRTIAGIGRSWVDEILWTAKLSPFKRANDLTDDEAADLRAAIIEVLTRAMDHYEDVVHLPIPDKLPLPLLVHRHEGESCPRCGTKLEAVHFEDYVMSYCPAEQTDGKVLKDRRLSKLLK</sequence>
<keyword evidence="9" id="KW-0326">Glycosidase</keyword>
<evidence type="ECO:0000256" key="6">
    <source>
        <dbReference type="ARBA" id="ARBA00023204"/>
    </source>
</evidence>
<keyword evidence="8" id="KW-0511">Multifunctional enzyme</keyword>
<dbReference type="RefSeq" id="WP_353865881.1">
    <property type="nucleotide sequence ID" value="NZ_CP088295.1"/>
</dbReference>
<evidence type="ECO:0000256" key="2">
    <source>
        <dbReference type="ARBA" id="ARBA00009409"/>
    </source>
</evidence>
<dbReference type="Gene3D" id="3.20.190.10">
    <property type="entry name" value="MutM-like, N-terminal"/>
    <property type="match status" value="1"/>
</dbReference>
<evidence type="ECO:0000256" key="7">
    <source>
        <dbReference type="ARBA" id="ARBA00023239"/>
    </source>
</evidence>
<proteinExistence type="inferred from homology"/>
<evidence type="ECO:0000313" key="12">
    <source>
        <dbReference type="Proteomes" id="UP001058860"/>
    </source>
</evidence>
<name>A0ABY5PL99_9ACTN</name>